<feature type="domain" description="Helix-hairpin-helix DNA-binding motif class 1" evidence="2">
    <location>
        <begin position="83"/>
        <end position="102"/>
    </location>
</feature>
<evidence type="ECO:0000259" key="2">
    <source>
        <dbReference type="SMART" id="SM00278"/>
    </source>
</evidence>
<dbReference type="Pfam" id="PF12836">
    <property type="entry name" value="HHH_3"/>
    <property type="match status" value="1"/>
</dbReference>
<evidence type="ECO:0000313" key="3">
    <source>
        <dbReference type="EMBL" id="MDC8830375.1"/>
    </source>
</evidence>
<dbReference type="RefSeq" id="WP_273639167.1">
    <property type="nucleotide sequence ID" value="NZ_JAQQXP010000001.1"/>
</dbReference>
<evidence type="ECO:0000256" key="1">
    <source>
        <dbReference type="SAM" id="SignalP"/>
    </source>
</evidence>
<protein>
    <submittedName>
        <fullName evidence="3">ComEA family DNA-binding protein</fullName>
    </submittedName>
</protein>
<proteinExistence type="predicted"/>
<dbReference type="GO" id="GO:0003677">
    <property type="term" value="F:DNA binding"/>
    <property type="evidence" value="ECO:0007669"/>
    <property type="project" value="UniProtKB-KW"/>
</dbReference>
<dbReference type="InterPro" id="IPR003583">
    <property type="entry name" value="Hlx-hairpin-Hlx_DNA-bd_motif"/>
</dbReference>
<dbReference type="NCBIfam" id="TIGR00426">
    <property type="entry name" value="competence protein ComEA helix-hairpin-helix repeat region"/>
    <property type="match status" value="1"/>
</dbReference>
<accession>A0ABT5L018</accession>
<feature type="signal peptide" evidence="1">
    <location>
        <begin position="1"/>
        <end position="26"/>
    </location>
</feature>
<organism evidence="3 4">
    <name type="scientific">Alteromonas gilva</name>
    <dbReference type="NCBI Taxonomy" id="2987522"/>
    <lineage>
        <taxon>Bacteria</taxon>
        <taxon>Pseudomonadati</taxon>
        <taxon>Pseudomonadota</taxon>
        <taxon>Gammaproteobacteria</taxon>
        <taxon>Alteromonadales</taxon>
        <taxon>Alteromonadaceae</taxon>
        <taxon>Alteromonas/Salinimonas group</taxon>
        <taxon>Alteromonas</taxon>
    </lineage>
</organism>
<dbReference type="InterPro" id="IPR051675">
    <property type="entry name" value="Endo/Exo/Phosphatase_dom_1"/>
</dbReference>
<dbReference type="EMBL" id="JAQQXP010000001">
    <property type="protein sequence ID" value="MDC8830375.1"/>
    <property type="molecule type" value="Genomic_DNA"/>
</dbReference>
<name>A0ABT5L018_9ALTE</name>
<dbReference type="SUPFAM" id="SSF47781">
    <property type="entry name" value="RuvA domain 2-like"/>
    <property type="match status" value="1"/>
</dbReference>
<dbReference type="PANTHER" id="PTHR21180:SF32">
    <property type="entry name" value="ENDONUCLEASE_EXONUCLEASE_PHOSPHATASE FAMILY DOMAIN-CONTAINING PROTEIN 1"/>
    <property type="match status" value="1"/>
</dbReference>
<evidence type="ECO:0000313" key="4">
    <source>
        <dbReference type="Proteomes" id="UP001218788"/>
    </source>
</evidence>
<gene>
    <name evidence="3" type="ORF">OIK42_06305</name>
</gene>
<sequence length="106" mass="11163">MKFLIVKICLIALAWIASFNAVSVSAAVVKTADKTAQIATAESRINVNTATLEQLMTLPGIGESKAAAIISHRQTEGPFTTPDDLVKVKGIGTKLLAKLIDVIEAS</sequence>
<dbReference type="InterPro" id="IPR010994">
    <property type="entry name" value="RuvA_2-like"/>
</dbReference>
<feature type="domain" description="Helix-hairpin-helix DNA-binding motif class 1" evidence="2">
    <location>
        <begin position="53"/>
        <end position="72"/>
    </location>
</feature>
<dbReference type="PANTHER" id="PTHR21180">
    <property type="entry name" value="ENDONUCLEASE/EXONUCLEASE/PHOSPHATASE FAMILY DOMAIN-CONTAINING PROTEIN 1"/>
    <property type="match status" value="1"/>
</dbReference>
<keyword evidence="3" id="KW-0238">DNA-binding</keyword>
<dbReference type="Proteomes" id="UP001218788">
    <property type="component" value="Unassembled WGS sequence"/>
</dbReference>
<dbReference type="InterPro" id="IPR004509">
    <property type="entry name" value="Competence_ComEA_HhH"/>
</dbReference>
<keyword evidence="4" id="KW-1185">Reference proteome</keyword>
<reference evidence="3 4" key="1">
    <citation type="submission" date="2022-10" db="EMBL/GenBank/DDBJ databases">
        <title>Alteromonas sp. chi3 Genome sequencing.</title>
        <authorList>
            <person name="Park S."/>
        </authorList>
    </citation>
    <scope>NUCLEOTIDE SEQUENCE [LARGE SCALE GENOMIC DNA]</scope>
    <source>
        <strain evidence="4">chi3</strain>
    </source>
</reference>
<comment type="caution">
    <text evidence="3">The sequence shown here is derived from an EMBL/GenBank/DDBJ whole genome shotgun (WGS) entry which is preliminary data.</text>
</comment>
<dbReference type="Gene3D" id="1.10.150.320">
    <property type="entry name" value="Photosystem II 12 kDa extrinsic protein"/>
    <property type="match status" value="1"/>
</dbReference>
<dbReference type="SMART" id="SM00278">
    <property type="entry name" value="HhH1"/>
    <property type="match status" value="2"/>
</dbReference>
<feature type="chain" id="PRO_5046075941" evidence="1">
    <location>
        <begin position="27"/>
        <end position="106"/>
    </location>
</feature>
<keyword evidence="1" id="KW-0732">Signal</keyword>